<evidence type="ECO:0000313" key="4">
    <source>
        <dbReference type="Proteomes" id="UP001219901"/>
    </source>
</evidence>
<accession>A0AAJ5ZBS1</accession>
<dbReference type="Pfam" id="PF00578">
    <property type="entry name" value="AhpC-TSA"/>
    <property type="match status" value="1"/>
</dbReference>
<dbReference type="AlphaFoldDB" id="A0AAJ5ZBS1"/>
<dbReference type="InterPro" id="IPR000866">
    <property type="entry name" value="AhpC/TSA"/>
</dbReference>
<organism evidence="3 4">
    <name type="scientific">Candidatus Lucifugimonas marina</name>
    <dbReference type="NCBI Taxonomy" id="3038979"/>
    <lineage>
        <taxon>Bacteria</taxon>
        <taxon>Bacillati</taxon>
        <taxon>Chloroflexota</taxon>
        <taxon>Dehalococcoidia</taxon>
        <taxon>SAR202 cluster</taxon>
        <taxon>Candidatus Lucifugimonadales</taxon>
        <taxon>Candidatus Lucifugimonadaceae</taxon>
        <taxon>Candidatus Lucifugimonas</taxon>
    </lineage>
</organism>
<evidence type="ECO:0000313" key="2">
    <source>
        <dbReference type="EMBL" id="MDG0866666.1"/>
    </source>
</evidence>
<dbReference type="RefSeq" id="WP_342825368.1">
    <property type="nucleotide sequence ID" value="NZ_CP046146.1"/>
</dbReference>
<dbReference type="SUPFAM" id="SSF52833">
    <property type="entry name" value="Thioredoxin-like"/>
    <property type="match status" value="1"/>
</dbReference>
<sequence>MRQLAAVQDQYRLLSRLGVKVIAASTDSEAAVRKTISDGGFTFPIGFGVTEETIAAVGAVLGERKDLAITQPAEFILKPGGEVAASLYATTQIGRMSPREIAVFVKDRL</sequence>
<keyword evidence="4" id="KW-1185">Reference proteome</keyword>
<dbReference type="Proteomes" id="UP001219901">
    <property type="component" value="Chromosome"/>
</dbReference>
<evidence type="ECO:0000313" key="5">
    <source>
        <dbReference type="Proteomes" id="UP001321249"/>
    </source>
</evidence>
<dbReference type="Proteomes" id="UP001321249">
    <property type="component" value="Unassembled WGS sequence"/>
</dbReference>
<proteinExistence type="predicted"/>
<evidence type="ECO:0000259" key="1">
    <source>
        <dbReference type="Pfam" id="PF00578"/>
    </source>
</evidence>
<feature type="domain" description="Alkyl hydroperoxide reductase subunit C/ Thiol specific antioxidant" evidence="1">
    <location>
        <begin position="2"/>
        <end position="85"/>
    </location>
</feature>
<gene>
    <name evidence="2" type="ORF">GKO46_06195</name>
    <name evidence="3" type="ORF">GKO48_00190</name>
</gene>
<dbReference type="InterPro" id="IPR036249">
    <property type="entry name" value="Thioredoxin-like_sf"/>
</dbReference>
<dbReference type="EMBL" id="WMBE01000002">
    <property type="protein sequence ID" value="MDG0866666.1"/>
    <property type="molecule type" value="Genomic_DNA"/>
</dbReference>
<reference evidence="3" key="2">
    <citation type="journal article" date="2023" name="Nat. Commun.">
        <title>Cultivation of marine bacteria of the SAR202 clade.</title>
        <authorList>
            <person name="Lim Y."/>
            <person name="Seo J.H."/>
            <person name="Giovannoni S.J."/>
            <person name="Kang I."/>
            <person name="Cho J.C."/>
        </authorList>
    </citation>
    <scope>NUCLEOTIDE SEQUENCE</scope>
    <source>
        <strain evidence="3">JH1073</strain>
    </source>
</reference>
<dbReference type="EMBL" id="CP046147">
    <property type="protein sequence ID" value="WFG38095.1"/>
    <property type="molecule type" value="Genomic_DNA"/>
</dbReference>
<dbReference type="Gene3D" id="3.40.30.10">
    <property type="entry name" value="Glutaredoxin"/>
    <property type="match status" value="1"/>
</dbReference>
<reference evidence="4 5" key="1">
    <citation type="submission" date="2019-11" db="EMBL/GenBank/DDBJ databases">
        <authorList>
            <person name="Cho J.-C."/>
        </authorList>
    </citation>
    <scope>NUCLEOTIDE SEQUENCE [LARGE SCALE GENOMIC DNA]</scope>
    <source>
        <strain evidence="3 4">JH1073</strain>
        <strain evidence="2 5">JH702</strain>
    </source>
</reference>
<name>A0AAJ5ZBS1_9CHLR</name>
<protein>
    <submittedName>
        <fullName evidence="3">Redoxin domain-containing protein</fullName>
    </submittedName>
</protein>
<dbReference type="GO" id="GO:0016491">
    <property type="term" value="F:oxidoreductase activity"/>
    <property type="evidence" value="ECO:0007669"/>
    <property type="project" value="InterPro"/>
</dbReference>
<evidence type="ECO:0000313" key="3">
    <source>
        <dbReference type="EMBL" id="WFG38095.1"/>
    </source>
</evidence>
<reference evidence="4" key="3">
    <citation type="submission" date="2023-06" db="EMBL/GenBank/DDBJ databases">
        <title>Pangenomics reveal diversification of enzyme families and niche specialization in globally abundant SAR202 bacteria.</title>
        <authorList>
            <person name="Saw J.H.W."/>
        </authorList>
    </citation>
    <scope>NUCLEOTIDE SEQUENCE [LARGE SCALE GENOMIC DNA]</scope>
    <source>
        <strain evidence="4">JH1073</strain>
    </source>
</reference>
<dbReference type="GO" id="GO:0016209">
    <property type="term" value="F:antioxidant activity"/>
    <property type="evidence" value="ECO:0007669"/>
    <property type="project" value="InterPro"/>
</dbReference>